<dbReference type="AlphaFoldDB" id="M6VFY1"/>
<feature type="compositionally biased region" description="Polar residues" evidence="1">
    <location>
        <begin position="8"/>
        <end position="20"/>
    </location>
</feature>
<reference evidence="2 3" key="1">
    <citation type="submission" date="2013-01" db="EMBL/GenBank/DDBJ databases">
        <authorList>
            <person name="Harkins D.M."/>
            <person name="Durkin A.S."/>
            <person name="Brinkac L.M."/>
            <person name="Haft D.H."/>
            <person name="Selengut J.D."/>
            <person name="Sanka R."/>
            <person name="DePew J."/>
            <person name="Purushe J."/>
            <person name="Matthias M.A."/>
            <person name="Vinetz J.M."/>
            <person name="Sutton G.G."/>
            <person name="Nierman W.C."/>
            <person name="Fouts D.E."/>
        </authorList>
    </citation>
    <scope>NUCLEOTIDE SEQUENCE [LARGE SCALE GENOMIC DNA]</scope>
    <source>
        <strain evidence="2 3">CBC1416</strain>
    </source>
</reference>
<evidence type="ECO:0000313" key="3">
    <source>
        <dbReference type="Proteomes" id="UP000012149"/>
    </source>
</evidence>
<dbReference type="EMBL" id="AKWE02000173">
    <property type="protein sequence ID" value="EMO56402.1"/>
    <property type="molecule type" value="Genomic_DNA"/>
</dbReference>
<name>M6VFY1_9LEPT</name>
<comment type="caution">
    <text evidence="2">The sequence shown here is derived from an EMBL/GenBank/DDBJ whole genome shotgun (WGS) entry which is preliminary data.</text>
</comment>
<protein>
    <submittedName>
        <fullName evidence="2">Uncharacterized protein</fullName>
    </submittedName>
</protein>
<feature type="region of interest" description="Disordered" evidence="1">
    <location>
        <begin position="1"/>
        <end position="24"/>
    </location>
</feature>
<evidence type="ECO:0000256" key="1">
    <source>
        <dbReference type="SAM" id="MobiDB-lite"/>
    </source>
</evidence>
<accession>M6VFY1</accession>
<evidence type="ECO:0000313" key="2">
    <source>
        <dbReference type="EMBL" id="EMO56402.1"/>
    </source>
</evidence>
<organism evidence="2 3">
    <name type="scientific">Leptospira santarosai str. CBC1416</name>
    <dbReference type="NCBI Taxonomy" id="1193059"/>
    <lineage>
        <taxon>Bacteria</taxon>
        <taxon>Pseudomonadati</taxon>
        <taxon>Spirochaetota</taxon>
        <taxon>Spirochaetia</taxon>
        <taxon>Leptospirales</taxon>
        <taxon>Leptospiraceae</taxon>
        <taxon>Leptospira</taxon>
    </lineage>
</organism>
<gene>
    <name evidence="2" type="ORF">LEP1GSC161_1737</name>
</gene>
<dbReference type="Proteomes" id="UP000012149">
    <property type="component" value="Unassembled WGS sequence"/>
</dbReference>
<sequence length="44" mass="4963">MKDDSLETKSTSEPNSQKFDTSTEIKKKFLGTEVDQSKIPKLDS</sequence>
<proteinExistence type="predicted"/>